<dbReference type="OrthoDB" id="346004at2"/>
<dbReference type="InterPro" id="IPR032808">
    <property type="entry name" value="DoxX"/>
</dbReference>
<comment type="caution">
    <text evidence="8">The sequence shown here is derived from an EMBL/GenBank/DDBJ whole genome shotgun (WGS) entry which is preliminary data.</text>
</comment>
<feature type="transmembrane region" description="Helical" evidence="7">
    <location>
        <begin position="82"/>
        <end position="100"/>
    </location>
</feature>
<keyword evidence="4 7" id="KW-0812">Transmembrane</keyword>
<comment type="similarity">
    <text evidence="2">Belongs to the DoxX family.</text>
</comment>
<keyword evidence="3" id="KW-1003">Cell membrane</keyword>
<evidence type="ECO:0000256" key="7">
    <source>
        <dbReference type="SAM" id="Phobius"/>
    </source>
</evidence>
<evidence type="ECO:0000256" key="6">
    <source>
        <dbReference type="ARBA" id="ARBA00023136"/>
    </source>
</evidence>
<keyword evidence="6 7" id="KW-0472">Membrane</keyword>
<gene>
    <name evidence="8" type="ORF">ETX26_10990</name>
</gene>
<dbReference type="GO" id="GO:0005886">
    <property type="term" value="C:plasma membrane"/>
    <property type="evidence" value="ECO:0007669"/>
    <property type="project" value="UniProtKB-SubCell"/>
</dbReference>
<feature type="transmembrane region" description="Helical" evidence="7">
    <location>
        <begin position="55"/>
        <end position="75"/>
    </location>
</feature>
<keyword evidence="5 7" id="KW-1133">Transmembrane helix</keyword>
<dbReference type="PANTHER" id="PTHR33452">
    <property type="entry name" value="OXIDOREDUCTASE CATD-RELATED"/>
    <property type="match status" value="1"/>
</dbReference>
<accession>A0A4Q2KM06</accession>
<comment type="subcellular location">
    <subcellularLocation>
        <location evidence="1">Cell membrane</location>
        <topology evidence="1">Multi-pass membrane protein</topology>
    </subcellularLocation>
</comment>
<evidence type="ECO:0000313" key="8">
    <source>
        <dbReference type="EMBL" id="RXZ64413.1"/>
    </source>
</evidence>
<name>A0A4Q2KM06_9SPHN</name>
<evidence type="ECO:0000256" key="5">
    <source>
        <dbReference type="ARBA" id="ARBA00022989"/>
    </source>
</evidence>
<keyword evidence="9" id="KW-1185">Reference proteome</keyword>
<sequence length="138" mass="15239">MRLALGHLSRWSDLTLFGLRALTGGFLMHETWDNVTSRARMNEFVQFLDQFGFPVPWLLAPFSVAVQFGCGALLVVGLLTRWAGLLIAANFAVAVVMVHVNEPFRGWWPAIVLVFLGLHFAASGSGRFGLDGFFGRGR</sequence>
<dbReference type="AlphaFoldDB" id="A0A4Q2KM06"/>
<dbReference type="PANTHER" id="PTHR33452:SF1">
    <property type="entry name" value="INNER MEMBRANE PROTEIN YPHA-RELATED"/>
    <property type="match status" value="1"/>
</dbReference>
<evidence type="ECO:0000256" key="1">
    <source>
        <dbReference type="ARBA" id="ARBA00004651"/>
    </source>
</evidence>
<protein>
    <submittedName>
        <fullName evidence="8">DoxX family protein</fullName>
    </submittedName>
</protein>
<evidence type="ECO:0000256" key="4">
    <source>
        <dbReference type="ARBA" id="ARBA00022692"/>
    </source>
</evidence>
<dbReference type="EMBL" id="SDPV01000002">
    <property type="protein sequence ID" value="RXZ64413.1"/>
    <property type="molecule type" value="Genomic_DNA"/>
</dbReference>
<dbReference type="Pfam" id="PF07681">
    <property type="entry name" value="DoxX"/>
    <property type="match status" value="1"/>
</dbReference>
<evidence type="ECO:0000313" key="9">
    <source>
        <dbReference type="Proteomes" id="UP000293623"/>
    </source>
</evidence>
<dbReference type="Proteomes" id="UP000293623">
    <property type="component" value="Unassembled WGS sequence"/>
</dbReference>
<proteinExistence type="inferred from homology"/>
<dbReference type="InterPro" id="IPR051907">
    <property type="entry name" value="DoxX-like_oxidoreductase"/>
</dbReference>
<evidence type="ECO:0000256" key="3">
    <source>
        <dbReference type="ARBA" id="ARBA00022475"/>
    </source>
</evidence>
<dbReference type="RefSeq" id="WP_129524723.1">
    <property type="nucleotide sequence ID" value="NZ_SDPV01000002.1"/>
</dbReference>
<feature type="transmembrane region" description="Helical" evidence="7">
    <location>
        <begin position="106"/>
        <end position="130"/>
    </location>
</feature>
<organism evidence="8 9">
    <name type="scientific">Pelagerythrobacter rhizovicinus</name>
    <dbReference type="NCBI Taxonomy" id="2268576"/>
    <lineage>
        <taxon>Bacteria</taxon>
        <taxon>Pseudomonadati</taxon>
        <taxon>Pseudomonadota</taxon>
        <taxon>Alphaproteobacteria</taxon>
        <taxon>Sphingomonadales</taxon>
        <taxon>Erythrobacteraceae</taxon>
        <taxon>Pelagerythrobacter</taxon>
    </lineage>
</organism>
<evidence type="ECO:0000256" key="2">
    <source>
        <dbReference type="ARBA" id="ARBA00006679"/>
    </source>
</evidence>
<reference evidence="8 9" key="1">
    <citation type="submission" date="2019-01" db="EMBL/GenBank/DDBJ databases">
        <title>Altererythrobacter rhizovicinus sp. nov., isolated from the rhizosphere soil of Haloxylon ammodendron.</title>
        <authorList>
            <person name="Li H.-P."/>
            <person name="Gou J.-Y."/>
            <person name="Yao D."/>
            <person name="Han Q.-Q."/>
            <person name="Shao K.-Z."/>
            <person name="Zhao Q."/>
            <person name="Zhang J.-L."/>
        </authorList>
    </citation>
    <scope>NUCLEOTIDE SEQUENCE [LARGE SCALE GENOMIC DNA]</scope>
    <source>
        <strain evidence="8 9">AY-3R</strain>
    </source>
</reference>